<keyword evidence="3 6" id="KW-0808">Transferase</keyword>
<evidence type="ECO:0000313" key="11">
    <source>
        <dbReference type="Proteomes" id="UP001369736"/>
    </source>
</evidence>
<proteinExistence type="inferred from homology"/>
<dbReference type="InterPro" id="IPR003016">
    <property type="entry name" value="2-oxoA_DH_lipoyl-BS"/>
</dbReference>
<dbReference type="Pfam" id="PF00198">
    <property type="entry name" value="2-oxoacid_dh"/>
    <property type="match status" value="1"/>
</dbReference>
<dbReference type="InterPro" id="IPR011053">
    <property type="entry name" value="Single_hybrid_motif"/>
</dbReference>
<dbReference type="InterPro" id="IPR036625">
    <property type="entry name" value="E3-bd_dom_sf"/>
</dbReference>
<evidence type="ECO:0000256" key="7">
    <source>
        <dbReference type="SAM" id="MobiDB-lite"/>
    </source>
</evidence>
<evidence type="ECO:0000256" key="6">
    <source>
        <dbReference type="RuleBase" id="RU003423"/>
    </source>
</evidence>
<dbReference type="GO" id="GO:0016746">
    <property type="term" value="F:acyltransferase activity"/>
    <property type="evidence" value="ECO:0007669"/>
    <property type="project" value="UniProtKB-KW"/>
</dbReference>
<dbReference type="PANTHER" id="PTHR43178">
    <property type="entry name" value="DIHYDROLIPOAMIDE ACETYLTRANSFERASE COMPONENT OF PYRUVATE DEHYDROGENASE COMPLEX"/>
    <property type="match status" value="1"/>
</dbReference>
<gene>
    <name evidence="10" type="ORF">WCD58_25070</name>
</gene>
<dbReference type="EC" id="2.3.1.-" evidence="6"/>
<dbReference type="PANTHER" id="PTHR43178:SF5">
    <property type="entry name" value="LIPOAMIDE ACYLTRANSFERASE COMPONENT OF BRANCHED-CHAIN ALPHA-KETO ACID DEHYDROGENASE COMPLEX, MITOCHONDRIAL"/>
    <property type="match status" value="1"/>
</dbReference>
<feature type="compositionally biased region" description="Low complexity" evidence="7">
    <location>
        <begin position="124"/>
        <end position="139"/>
    </location>
</feature>
<evidence type="ECO:0000256" key="1">
    <source>
        <dbReference type="ARBA" id="ARBA00001938"/>
    </source>
</evidence>
<evidence type="ECO:0000256" key="3">
    <source>
        <dbReference type="ARBA" id="ARBA00022679"/>
    </source>
</evidence>
<keyword evidence="4 6" id="KW-0450">Lipoyl</keyword>
<dbReference type="PROSITE" id="PS50968">
    <property type="entry name" value="BIOTINYL_LIPOYL"/>
    <property type="match status" value="1"/>
</dbReference>
<dbReference type="RefSeq" id="WP_337705825.1">
    <property type="nucleotide sequence ID" value="NZ_JBBEGM010000012.1"/>
</dbReference>
<feature type="region of interest" description="Disordered" evidence="7">
    <location>
        <begin position="108"/>
        <end position="144"/>
    </location>
</feature>
<dbReference type="Gene3D" id="2.40.50.100">
    <property type="match status" value="1"/>
</dbReference>
<evidence type="ECO:0000256" key="5">
    <source>
        <dbReference type="ARBA" id="ARBA00023315"/>
    </source>
</evidence>
<dbReference type="InterPro" id="IPR001078">
    <property type="entry name" value="2-oxoacid_DH_actylTfrase"/>
</dbReference>
<dbReference type="Gene3D" id="4.10.320.10">
    <property type="entry name" value="E3-binding domain"/>
    <property type="match status" value="1"/>
</dbReference>
<dbReference type="PROSITE" id="PS51826">
    <property type="entry name" value="PSBD"/>
    <property type="match status" value="1"/>
</dbReference>
<dbReference type="PROSITE" id="PS00189">
    <property type="entry name" value="LIPOYL"/>
    <property type="match status" value="1"/>
</dbReference>
<organism evidence="10 11">
    <name type="scientific">Actinomycetospora flava</name>
    <dbReference type="NCBI Taxonomy" id="3129232"/>
    <lineage>
        <taxon>Bacteria</taxon>
        <taxon>Bacillati</taxon>
        <taxon>Actinomycetota</taxon>
        <taxon>Actinomycetes</taxon>
        <taxon>Pseudonocardiales</taxon>
        <taxon>Pseudonocardiaceae</taxon>
        <taxon>Actinomycetospora</taxon>
    </lineage>
</organism>
<dbReference type="InterPro" id="IPR023213">
    <property type="entry name" value="CAT-like_dom_sf"/>
</dbReference>
<accession>A0ABU8MAW6</accession>
<comment type="similarity">
    <text evidence="2 6">Belongs to the 2-oxoacid dehydrogenase family.</text>
</comment>
<evidence type="ECO:0000256" key="4">
    <source>
        <dbReference type="ARBA" id="ARBA00022823"/>
    </source>
</evidence>
<evidence type="ECO:0000259" key="8">
    <source>
        <dbReference type="PROSITE" id="PS50968"/>
    </source>
</evidence>
<evidence type="ECO:0000313" key="10">
    <source>
        <dbReference type="EMBL" id="MEJ2864453.1"/>
    </source>
</evidence>
<feature type="domain" description="Lipoyl-binding" evidence="8">
    <location>
        <begin position="3"/>
        <end position="78"/>
    </location>
</feature>
<dbReference type="Proteomes" id="UP001369736">
    <property type="component" value="Unassembled WGS sequence"/>
</dbReference>
<dbReference type="InterPro" id="IPR004167">
    <property type="entry name" value="PSBD"/>
</dbReference>
<keyword evidence="11" id="KW-1185">Reference proteome</keyword>
<name>A0ABU8MAW6_9PSEU</name>
<dbReference type="Gene3D" id="3.30.559.10">
    <property type="entry name" value="Chloramphenicol acetyltransferase-like domain"/>
    <property type="match status" value="1"/>
</dbReference>
<dbReference type="Pfam" id="PF00364">
    <property type="entry name" value="Biotin_lipoyl"/>
    <property type="match status" value="1"/>
</dbReference>
<dbReference type="SUPFAM" id="SSF51230">
    <property type="entry name" value="Single hybrid motif"/>
    <property type="match status" value="1"/>
</dbReference>
<feature type="domain" description="Peripheral subunit-binding (PSBD)" evidence="9">
    <location>
        <begin position="140"/>
        <end position="175"/>
    </location>
</feature>
<dbReference type="Pfam" id="PF02817">
    <property type="entry name" value="E3_binding"/>
    <property type="match status" value="1"/>
</dbReference>
<dbReference type="SUPFAM" id="SSF47005">
    <property type="entry name" value="Peripheral subunit-binding domain of 2-oxo acid dehydrogenase complex"/>
    <property type="match status" value="1"/>
</dbReference>
<dbReference type="CDD" id="cd06849">
    <property type="entry name" value="lipoyl_domain"/>
    <property type="match status" value="1"/>
</dbReference>
<dbReference type="SUPFAM" id="SSF52777">
    <property type="entry name" value="CoA-dependent acyltransferases"/>
    <property type="match status" value="1"/>
</dbReference>
<sequence length="431" mass="45426">MSTETFTLPDVGEGLTEADILAWHVAVGDDVSVNQVIVEIETAKAAVELPCPFEGTVAELLVAEGETVAVGAPIIAVTVGADEADEPGDREEAAEAAGSVSVLVGYGTSAARTRRRRRRPATPEPATATATATPGGTRPPATPPVRMLAKELGVDLTEVAFDGDRIRREDVRRHVEAPTESPTGAPTEAPTEASTEAPTDERREPIRGVRKATAAAMTASAFTAPHVTEFVGVDVTAMTETVERLKAHPAFAEVRVTPLLLVARALLSAVRHHPDINARWDEENQEIVHPRAVNLGIAAATPRGLLVPNIKDAAALTLVDLAQSLAELTATAREGRTTPEQMTGGTITITNVGVFGVDAATPILNPGEAAILCFGAVRRRPWEYRGEVALRDVTQLSLSFDHRLVDGELGSRVLARVAAVLADPAGELLLD</sequence>
<dbReference type="InterPro" id="IPR000089">
    <property type="entry name" value="Biotin_lipoyl"/>
</dbReference>
<protein>
    <recommendedName>
        <fullName evidence="6">Dihydrolipoamide acetyltransferase component of pyruvate dehydrogenase complex</fullName>
        <ecNumber evidence="6">2.3.1.-</ecNumber>
    </recommendedName>
</protein>
<reference evidence="10 11" key="1">
    <citation type="submission" date="2024-03" db="EMBL/GenBank/DDBJ databases">
        <title>Actinomycetospora sp. OC33-EN07, a novel actinomycete isolated from wild orchid (Aerides multiflora).</title>
        <authorList>
            <person name="Suriyachadkun C."/>
        </authorList>
    </citation>
    <scope>NUCLEOTIDE SEQUENCE [LARGE SCALE GENOMIC DNA]</scope>
    <source>
        <strain evidence="10 11">OC33-EN07</strain>
    </source>
</reference>
<comment type="caution">
    <text evidence="10">The sequence shown here is derived from an EMBL/GenBank/DDBJ whole genome shotgun (WGS) entry which is preliminary data.</text>
</comment>
<feature type="region of interest" description="Disordered" evidence="7">
    <location>
        <begin position="169"/>
        <end position="205"/>
    </location>
</feature>
<dbReference type="InterPro" id="IPR050743">
    <property type="entry name" value="2-oxoacid_DH_E2_comp"/>
</dbReference>
<keyword evidence="5 6" id="KW-0012">Acyltransferase</keyword>
<evidence type="ECO:0000256" key="2">
    <source>
        <dbReference type="ARBA" id="ARBA00007317"/>
    </source>
</evidence>
<dbReference type="EMBL" id="JBBEGM010000012">
    <property type="protein sequence ID" value="MEJ2864453.1"/>
    <property type="molecule type" value="Genomic_DNA"/>
</dbReference>
<comment type="cofactor">
    <cofactor evidence="1 6">
        <name>(R)-lipoate</name>
        <dbReference type="ChEBI" id="CHEBI:83088"/>
    </cofactor>
</comment>
<evidence type="ECO:0000259" key="9">
    <source>
        <dbReference type="PROSITE" id="PS51826"/>
    </source>
</evidence>